<protein>
    <submittedName>
        <fullName evidence="1">G12725 protein</fullName>
    </submittedName>
</protein>
<dbReference type="EMBL" id="CAXHTA020000020">
    <property type="protein sequence ID" value="CAL5229406.1"/>
    <property type="molecule type" value="Genomic_DNA"/>
</dbReference>
<gene>
    <name evidence="1" type="primary">g12725</name>
    <name evidence="1" type="ORF">VP750_LOCUS11312</name>
</gene>
<keyword evidence="2" id="KW-1185">Reference proteome</keyword>
<name>A0ABP1GF65_9CHLO</name>
<proteinExistence type="predicted"/>
<accession>A0ABP1GF65</accession>
<comment type="caution">
    <text evidence="1">The sequence shown here is derived from an EMBL/GenBank/DDBJ whole genome shotgun (WGS) entry which is preliminary data.</text>
</comment>
<dbReference type="Proteomes" id="UP001497392">
    <property type="component" value="Unassembled WGS sequence"/>
</dbReference>
<organism evidence="1 2">
    <name type="scientific">Coccomyxa viridis</name>
    <dbReference type="NCBI Taxonomy" id="1274662"/>
    <lineage>
        <taxon>Eukaryota</taxon>
        <taxon>Viridiplantae</taxon>
        <taxon>Chlorophyta</taxon>
        <taxon>core chlorophytes</taxon>
        <taxon>Trebouxiophyceae</taxon>
        <taxon>Trebouxiophyceae incertae sedis</taxon>
        <taxon>Coccomyxaceae</taxon>
        <taxon>Coccomyxa</taxon>
    </lineage>
</organism>
<sequence length="159" mass="17616">MRAKHPPHRHRLRRAWVAIKTHLPGTTEHKEMYDYKLHTGYIGTSAFERFKSHLPGTVEYRVRYPNHCGLEVSATGAFGPGADPTARPCTGSPQFRTGIGYGGHPAGGAAAGYPYPCYTRSGWRWDILEEDMALAAMADILHLWPDDSRHASAVEGTQT</sequence>
<evidence type="ECO:0000313" key="1">
    <source>
        <dbReference type="EMBL" id="CAL5229406.1"/>
    </source>
</evidence>
<evidence type="ECO:0000313" key="2">
    <source>
        <dbReference type="Proteomes" id="UP001497392"/>
    </source>
</evidence>
<reference evidence="1 2" key="1">
    <citation type="submission" date="2024-06" db="EMBL/GenBank/DDBJ databases">
        <authorList>
            <person name="Kraege A."/>
            <person name="Thomma B."/>
        </authorList>
    </citation>
    <scope>NUCLEOTIDE SEQUENCE [LARGE SCALE GENOMIC DNA]</scope>
</reference>